<gene>
    <name evidence="7" type="ORF">XAT740_LOCUS34068</name>
</gene>
<keyword evidence="8" id="KW-1185">Reference proteome</keyword>
<sequence>MEIDSAVRERLTSANQTHLLAYWSELNDEQRRTLLRDINEVDFNRVQQAYDGIKHELFSEPNGHTKNEISDTIDDIMEPIPDHMAGSINEASPEQLDNYRENGLKAISEGQVCVLLLAGGQGTRLGVDYPKGMYNVGLPSGKSLYQIQAERIRRLEQLANEQFNTDNATITWFILTSEHTQEQTEKYFRSHKYFGLKRENIILFEQHTLPALNFQGKILLEEKHRLTKAADGNGGLYRALRTRGVLNKMAERHIKYVHVYGVDNILVRLADPVFIGFCLEKNADCAAKRLTFQVVKKTVPTEAVGVICKVGGRFQVVEYSEISEETAKRTKSESSDELLYNAGNICNHFFTLDFLQDVCQKHENELRYHVAKKKIPSVDSHGNYVSKPTEINGIKLEKFVFDVFPFSKTFAVWEVRREDEFSPLKNDSGAKDTAATCRRDLMLQHVRWLQQAGADLPDDIEKNIDVTGKTCEISPLVSYAGEDLEFVNGRKLDLPIFFEWNTNKNNTDKSVPKNLTVVHDCTPISIQTNGVH</sequence>
<dbReference type="PANTHER" id="PTHR11952:SF2">
    <property type="entry name" value="LD24639P"/>
    <property type="match status" value="1"/>
</dbReference>
<dbReference type="InterPro" id="IPR039741">
    <property type="entry name" value="UDP-sugar_pyrophosphorylase"/>
</dbReference>
<dbReference type="PANTHER" id="PTHR11952">
    <property type="entry name" value="UDP- GLUCOSE PYROPHOSPHORYLASE"/>
    <property type="match status" value="1"/>
</dbReference>
<proteinExistence type="inferred from homology"/>
<dbReference type="GO" id="GO:0006048">
    <property type="term" value="P:UDP-N-acetylglucosamine biosynthetic process"/>
    <property type="evidence" value="ECO:0007669"/>
    <property type="project" value="TreeGrafter"/>
</dbReference>
<evidence type="ECO:0000256" key="2">
    <source>
        <dbReference type="ARBA" id="ARBA00010401"/>
    </source>
</evidence>
<evidence type="ECO:0000256" key="4">
    <source>
        <dbReference type="ARBA" id="ARBA00022679"/>
    </source>
</evidence>
<dbReference type="InterPro" id="IPR002618">
    <property type="entry name" value="UDPGP_fam"/>
</dbReference>
<dbReference type="SUPFAM" id="SSF53448">
    <property type="entry name" value="Nucleotide-diphospho-sugar transferases"/>
    <property type="match status" value="1"/>
</dbReference>
<comment type="caution">
    <text evidence="7">The sequence shown here is derived from an EMBL/GenBank/DDBJ whole genome shotgun (WGS) entry which is preliminary data.</text>
</comment>
<evidence type="ECO:0000313" key="7">
    <source>
        <dbReference type="EMBL" id="CAF1399716.1"/>
    </source>
</evidence>
<dbReference type="CDD" id="cd04193">
    <property type="entry name" value="UDPGlcNAc_PPase"/>
    <property type="match status" value="1"/>
</dbReference>
<comment type="pathway">
    <text evidence="1">Nucleotide-sugar biosynthesis; UDP-N-acetyl-alpha-D-glucosamine biosynthesis; UDP-N-acetyl-alpha-D-glucosamine from N-acetyl-alpha-D-glucosamine 1-phosphate: step 1/1.</text>
</comment>
<dbReference type="EMBL" id="CAJNOR010003299">
    <property type="protein sequence ID" value="CAF1399716.1"/>
    <property type="molecule type" value="Genomic_DNA"/>
</dbReference>
<comment type="similarity">
    <text evidence="2">Belongs to the UDPGP type 1 family.</text>
</comment>
<evidence type="ECO:0000256" key="6">
    <source>
        <dbReference type="ARBA" id="ARBA00048493"/>
    </source>
</evidence>
<accession>A0A815KSM1</accession>
<dbReference type="Proteomes" id="UP000663828">
    <property type="component" value="Unassembled WGS sequence"/>
</dbReference>
<dbReference type="AlphaFoldDB" id="A0A815KSM1"/>
<evidence type="ECO:0000256" key="5">
    <source>
        <dbReference type="ARBA" id="ARBA00022695"/>
    </source>
</evidence>
<keyword evidence="5" id="KW-0548">Nucleotidyltransferase</keyword>
<evidence type="ECO:0000256" key="1">
    <source>
        <dbReference type="ARBA" id="ARBA00005208"/>
    </source>
</evidence>
<evidence type="ECO:0000313" key="8">
    <source>
        <dbReference type="Proteomes" id="UP000663828"/>
    </source>
</evidence>
<protein>
    <recommendedName>
        <fullName evidence="3">UDP-N-acetylglucosamine diphosphorylase</fullName>
        <ecNumber evidence="3">2.7.7.23</ecNumber>
    </recommendedName>
</protein>
<dbReference type="InterPro" id="IPR029044">
    <property type="entry name" value="Nucleotide-diphossugar_trans"/>
</dbReference>
<keyword evidence="4" id="KW-0808">Transferase</keyword>
<dbReference type="EC" id="2.7.7.23" evidence="3"/>
<organism evidence="7 8">
    <name type="scientific">Adineta ricciae</name>
    <name type="common">Rotifer</name>
    <dbReference type="NCBI Taxonomy" id="249248"/>
    <lineage>
        <taxon>Eukaryota</taxon>
        <taxon>Metazoa</taxon>
        <taxon>Spiralia</taxon>
        <taxon>Gnathifera</taxon>
        <taxon>Rotifera</taxon>
        <taxon>Eurotatoria</taxon>
        <taxon>Bdelloidea</taxon>
        <taxon>Adinetida</taxon>
        <taxon>Adinetidae</taxon>
        <taxon>Adineta</taxon>
    </lineage>
</organism>
<dbReference type="GO" id="GO:0003977">
    <property type="term" value="F:UDP-N-acetylglucosamine diphosphorylase activity"/>
    <property type="evidence" value="ECO:0007669"/>
    <property type="project" value="UniProtKB-EC"/>
</dbReference>
<dbReference type="Gene3D" id="3.90.550.10">
    <property type="entry name" value="Spore Coat Polysaccharide Biosynthesis Protein SpsA, Chain A"/>
    <property type="match status" value="1"/>
</dbReference>
<name>A0A815KSM1_ADIRI</name>
<evidence type="ECO:0000256" key="3">
    <source>
        <dbReference type="ARBA" id="ARBA00012457"/>
    </source>
</evidence>
<reference evidence="7" key="1">
    <citation type="submission" date="2021-02" db="EMBL/GenBank/DDBJ databases">
        <authorList>
            <person name="Nowell W R."/>
        </authorList>
    </citation>
    <scope>NUCLEOTIDE SEQUENCE</scope>
</reference>
<dbReference type="Pfam" id="PF01704">
    <property type="entry name" value="UDPGP"/>
    <property type="match status" value="1"/>
</dbReference>
<dbReference type="FunFam" id="3.90.550.10:FF:000075">
    <property type="entry name" value="Probable UDP-N-acetylglucosamine pyrophosphorylase"/>
    <property type="match status" value="1"/>
</dbReference>
<comment type="catalytic activity">
    <reaction evidence="6">
        <text>N-acetyl-alpha-D-glucosamine 1-phosphate + UTP + H(+) = UDP-N-acetyl-alpha-D-glucosamine + diphosphate</text>
        <dbReference type="Rhea" id="RHEA:13509"/>
        <dbReference type="ChEBI" id="CHEBI:15378"/>
        <dbReference type="ChEBI" id="CHEBI:33019"/>
        <dbReference type="ChEBI" id="CHEBI:46398"/>
        <dbReference type="ChEBI" id="CHEBI:57705"/>
        <dbReference type="ChEBI" id="CHEBI:57776"/>
        <dbReference type="EC" id="2.7.7.23"/>
    </reaction>
</comment>